<evidence type="ECO:0000313" key="4">
    <source>
        <dbReference type="EMBL" id="TXL82391.1"/>
    </source>
</evidence>
<evidence type="ECO:0000313" key="5">
    <source>
        <dbReference type="Proteomes" id="UP000321638"/>
    </source>
</evidence>
<dbReference type="OrthoDB" id="9782658at2"/>
<dbReference type="AlphaFoldDB" id="A0A5C8PWG0"/>
<evidence type="ECO:0000259" key="3">
    <source>
        <dbReference type="Pfam" id="PF07364"/>
    </source>
</evidence>
<dbReference type="InterPro" id="IPR015995">
    <property type="entry name" value="MlrC_N"/>
</dbReference>
<dbReference type="RefSeq" id="WP_147845096.1">
    <property type="nucleotide sequence ID" value="NZ_VDUZ01000001.1"/>
</dbReference>
<feature type="domain" description="Microcystin LR degradation protein MlrC C-terminal" evidence="2">
    <location>
        <begin position="298"/>
        <end position="470"/>
    </location>
</feature>
<dbReference type="InterPro" id="IPR009197">
    <property type="entry name" value="MlrC"/>
</dbReference>
<dbReference type="EMBL" id="VDUZ01000001">
    <property type="protein sequence ID" value="TXL82391.1"/>
    <property type="molecule type" value="Genomic_DNA"/>
</dbReference>
<gene>
    <name evidence="4" type="ORF">FHP25_01455</name>
</gene>
<dbReference type="PIRSF" id="PIRSF012702">
    <property type="entry name" value="UCP012702"/>
    <property type="match status" value="1"/>
</dbReference>
<name>A0A5C8PWG0_9HYPH</name>
<sequence>MKVFIACLGTETNTFVPFPTGRRNFEENGVFHGDATRHTPNLFSAPLHVWRRRAETRGWTVVESLFAFAQPAGVTVRAVYEGYRDEILADLEKALPVDIVLLSMHGAMVADGYDDCEGDLLSRVRALAGPRAIIGGELDLHCHITTAMITQADVLVTFKEYPHIDMAERAEELFTLCADAAEGKTRPVMAVYDCRMVGMYRTPVEPMKSFVARMQALEGKDGVLSVSLGHGFPWGDVAEVGTQSLVVADGDAAKAAAVARQLGQELFAMRDSTLVTYWQPDDAVADAESAQAGRPVVLADVADNAGGGSPSDSTFVLEALLRRDYKGALIGLLWDPVAFQIAEEAGEGATLDMRIGGKCGPISGQPVDLRVTVKKLAYDCRQSFGPTKNGTGNLAWLQADGIDIVINTRRTQLFHPDAFAPLGLDPARYRLIVVKSSQHFYAGFAPLASKVHYVTTHGGIEPDFANIRHTKRTVPYWPRVADPFTGQNA</sequence>
<feature type="domain" description="Microcystin LR degradation protein MlrC N-terminal" evidence="3">
    <location>
        <begin position="2"/>
        <end position="287"/>
    </location>
</feature>
<protein>
    <recommendedName>
        <fullName evidence="1">Microcystinase C</fullName>
        <shortName evidence="1">MlrC</shortName>
    </recommendedName>
</protein>
<evidence type="ECO:0000259" key="2">
    <source>
        <dbReference type="Pfam" id="PF07171"/>
    </source>
</evidence>
<accession>A0A5C8PWG0</accession>
<comment type="function">
    <text evidence="1">Involved in peptidolytic degradation of cyclic heptapeptide hepatotoxin microcystin (MC).</text>
</comment>
<proteinExistence type="inferred from homology"/>
<comment type="cofactor">
    <cofactor evidence="1">
        <name>Zn(2+)</name>
        <dbReference type="ChEBI" id="CHEBI:29105"/>
    </cofactor>
    <text evidence="1">Binds 1 zinc ion per subunit.</text>
</comment>
<dbReference type="GO" id="GO:0008237">
    <property type="term" value="F:metallopeptidase activity"/>
    <property type="evidence" value="ECO:0007669"/>
    <property type="project" value="UniProtKB-KW"/>
</dbReference>
<evidence type="ECO:0000256" key="1">
    <source>
        <dbReference type="PIRNR" id="PIRNR012702"/>
    </source>
</evidence>
<dbReference type="InterPro" id="IPR010799">
    <property type="entry name" value="MlrC_C"/>
</dbReference>
<keyword evidence="1" id="KW-0645">Protease</keyword>
<dbReference type="Proteomes" id="UP000321638">
    <property type="component" value="Unassembled WGS sequence"/>
</dbReference>
<keyword evidence="1" id="KW-0482">Metalloprotease</keyword>
<dbReference type="GO" id="GO:0046872">
    <property type="term" value="F:metal ion binding"/>
    <property type="evidence" value="ECO:0007669"/>
    <property type="project" value="UniProtKB-KW"/>
</dbReference>
<comment type="caution">
    <text evidence="4">The sequence shown here is derived from an EMBL/GenBank/DDBJ whole genome shotgun (WGS) entry which is preliminary data.</text>
</comment>
<keyword evidence="5" id="KW-1185">Reference proteome</keyword>
<organism evidence="4 5">
    <name type="scientific">Vineibacter terrae</name>
    <dbReference type="NCBI Taxonomy" id="2586908"/>
    <lineage>
        <taxon>Bacteria</taxon>
        <taxon>Pseudomonadati</taxon>
        <taxon>Pseudomonadota</taxon>
        <taxon>Alphaproteobacteria</taxon>
        <taxon>Hyphomicrobiales</taxon>
        <taxon>Vineibacter</taxon>
    </lineage>
</organism>
<dbReference type="Pfam" id="PF07364">
    <property type="entry name" value="DUF1485"/>
    <property type="match status" value="1"/>
</dbReference>
<keyword evidence="1" id="KW-0479">Metal-binding</keyword>
<reference evidence="4 5" key="1">
    <citation type="submission" date="2019-06" db="EMBL/GenBank/DDBJ databases">
        <title>New taxonomy in bacterial strain CC-CFT640, isolated from vineyard.</title>
        <authorList>
            <person name="Lin S.-Y."/>
            <person name="Tsai C.-F."/>
            <person name="Young C.-C."/>
        </authorList>
    </citation>
    <scope>NUCLEOTIDE SEQUENCE [LARGE SCALE GENOMIC DNA]</scope>
    <source>
        <strain evidence="4 5">CC-CFT640</strain>
    </source>
</reference>
<keyword evidence="1" id="KW-0378">Hydrolase</keyword>
<dbReference type="Pfam" id="PF07171">
    <property type="entry name" value="MlrC_C"/>
    <property type="match status" value="1"/>
</dbReference>
<comment type="similarity">
    <text evidence="1">Belongs to the peptidase M81 family.</text>
</comment>
<dbReference type="GO" id="GO:0006508">
    <property type="term" value="P:proteolysis"/>
    <property type="evidence" value="ECO:0007669"/>
    <property type="project" value="UniProtKB-KW"/>
</dbReference>